<dbReference type="RefSeq" id="WP_179744733.1">
    <property type="nucleotide sequence ID" value="NZ_JACCAS010000001.1"/>
</dbReference>
<reference evidence="1 2" key="1">
    <citation type="submission" date="2020-07" db="EMBL/GenBank/DDBJ databases">
        <title>Exploring microbial biodiversity for novel pathways involved in the catabolism of aromatic compounds derived from lignin.</title>
        <authorList>
            <person name="Elkins J."/>
        </authorList>
    </citation>
    <scope>NUCLEOTIDE SEQUENCE [LARGE SCALE GENOMIC DNA]</scope>
    <source>
        <strain evidence="1 2">H2C3C</strain>
    </source>
</reference>
<dbReference type="EMBL" id="JACCAS010000001">
    <property type="protein sequence ID" value="NYH24664.1"/>
    <property type="molecule type" value="Genomic_DNA"/>
</dbReference>
<proteinExistence type="predicted"/>
<evidence type="ECO:0000313" key="1">
    <source>
        <dbReference type="EMBL" id="NYH24664.1"/>
    </source>
</evidence>
<keyword evidence="2" id="KW-1185">Reference proteome</keyword>
<protein>
    <submittedName>
        <fullName evidence="1">Uncharacterized protein</fullName>
    </submittedName>
</protein>
<gene>
    <name evidence="1" type="ORF">GGD40_004143</name>
</gene>
<sequence>MFQQNKTDFSCIKELAELFDPVIAEVRANTEWMRAFNEALQGKRPCP</sequence>
<organism evidence="1 2">
    <name type="scientific">Paraburkholderia bryophila</name>
    <dbReference type="NCBI Taxonomy" id="420952"/>
    <lineage>
        <taxon>Bacteria</taxon>
        <taxon>Pseudomonadati</taxon>
        <taxon>Pseudomonadota</taxon>
        <taxon>Betaproteobacteria</taxon>
        <taxon>Burkholderiales</taxon>
        <taxon>Burkholderiaceae</taxon>
        <taxon>Paraburkholderia</taxon>
    </lineage>
</organism>
<accession>A0A7Z0B7Z8</accession>
<name>A0A7Z0B7Z8_9BURK</name>
<dbReference type="Proteomes" id="UP000540929">
    <property type="component" value="Unassembled WGS sequence"/>
</dbReference>
<comment type="caution">
    <text evidence="1">The sequence shown here is derived from an EMBL/GenBank/DDBJ whole genome shotgun (WGS) entry which is preliminary data.</text>
</comment>
<dbReference type="AlphaFoldDB" id="A0A7Z0B7Z8"/>
<evidence type="ECO:0000313" key="2">
    <source>
        <dbReference type="Proteomes" id="UP000540929"/>
    </source>
</evidence>